<dbReference type="RefSeq" id="WP_284151081.1">
    <property type="nucleotide sequence ID" value="NZ_AP025516.1"/>
</dbReference>
<sequence>MDNIIFLITRNDPSIRKGGSLATKTFINMLADVFNSNIVVMVTSSCDETVFLNPKISFVKVKARSFFEKLSGLFSIQLHRFKKEAQHFMRNNHKSIRFVIFDGSIVAGDIVNMTQKMNIPSITLHHNIESKYSIDEKTNTTLWGLTGYFINRAERNAYRKSSLNLALTNKDATDLMNLHDPSKKCYSIGCSDPYPHDLHDRTDQRKSFNPTNIKIIITGSLGDRQTEKGILSFLKNCYPELLRSYSGIKVTLAGRNPSKKLRSISEKEKNLVLISNPYDINDIVREADIFVCPVSLGSGIKLRLMDGLRNGLPIITHFNSVNGYDDFVGKKWFKCYSNTQEFLVAFDEIVEFLPKLERISVAHFYHKKFSYEAVKSKLFLVLLNQMHLLGLKEMDVNLQNSSFLNK</sequence>
<dbReference type="Proteomes" id="UP000830055">
    <property type="component" value="Chromosome"/>
</dbReference>
<proteinExistence type="predicted"/>
<dbReference type="Gene3D" id="3.40.50.2000">
    <property type="entry name" value="Glycogen Phosphorylase B"/>
    <property type="match status" value="2"/>
</dbReference>
<dbReference type="EMBL" id="AP025516">
    <property type="protein sequence ID" value="BDD87664.1"/>
    <property type="molecule type" value="Genomic_DNA"/>
</dbReference>
<name>A0ABM7W9J4_9BACT</name>
<evidence type="ECO:0000313" key="2">
    <source>
        <dbReference type="Proteomes" id="UP000830055"/>
    </source>
</evidence>
<dbReference type="SUPFAM" id="SSF53756">
    <property type="entry name" value="UDP-Glycosyltransferase/glycogen phosphorylase"/>
    <property type="match status" value="1"/>
</dbReference>
<dbReference type="Pfam" id="PF13692">
    <property type="entry name" value="Glyco_trans_1_4"/>
    <property type="match status" value="1"/>
</dbReference>
<protein>
    <recommendedName>
        <fullName evidence="3">Glycosyltransferase</fullName>
    </recommendedName>
</protein>
<reference evidence="1 2" key="1">
    <citation type="submission" date="2022-01" db="EMBL/GenBank/DDBJ databases">
        <title>Desulfofustis limnae sp. nov., a novel mesophilic sulfate-reducing bacterium isolated from marsh soil.</title>
        <authorList>
            <person name="Watanabe M."/>
            <person name="Takahashi A."/>
            <person name="Kojima H."/>
            <person name="Fukui M."/>
        </authorList>
    </citation>
    <scope>NUCLEOTIDE SEQUENCE [LARGE SCALE GENOMIC DNA]</scope>
    <source>
        <strain evidence="1 2">PPLL</strain>
    </source>
</reference>
<evidence type="ECO:0008006" key="3">
    <source>
        <dbReference type="Google" id="ProtNLM"/>
    </source>
</evidence>
<evidence type="ECO:0000313" key="1">
    <source>
        <dbReference type="EMBL" id="BDD87664.1"/>
    </source>
</evidence>
<gene>
    <name evidence="1" type="ORF">DPPLL_20290</name>
</gene>
<keyword evidence="2" id="KW-1185">Reference proteome</keyword>
<organism evidence="1 2">
    <name type="scientific">Desulfofustis limnaeus</name>
    <dbReference type="NCBI Taxonomy" id="2740163"/>
    <lineage>
        <taxon>Bacteria</taxon>
        <taxon>Pseudomonadati</taxon>
        <taxon>Thermodesulfobacteriota</taxon>
        <taxon>Desulfobulbia</taxon>
        <taxon>Desulfobulbales</taxon>
        <taxon>Desulfocapsaceae</taxon>
        <taxon>Desulfofustis</taxon>
    </lineage>
</organism>
<accession>A0ABM7W9J4</accession>